<dbReference type="AlphaFoldDB" id="A0A4R5AW90"/>
<keyword evidence="2" id="KW-0489">Methyltransferase</keyword>
<name>A0A4R5AW90_9FLAO</name>
<keyword evidence="2" id="KW-0808">Transferase</keyword>
<dbReference type="OrthoDB" id="8772893at2"/>
<comment type="caution">
    <text evidence="2">The sequence shown here is derived from an EMBL/GenBank/DDBJ whole genome shotgun (WGS) entry which is preliminary data.</text>
</comment>
<evidence type="ECO:0000313" key="2">
    <source>
        <dbReference type="EMBL" id="TDD75986.1"/>
    </source>
</evidence>
<dbReference type="GO" id="GO:0032259">
    <property type="term" value="P:methylation"/>
    <property type="evidence" value="ECO:0007669"/>
    <property type="project" value="UniProtKB-KW"/>
</dbReference>
<dbReference type="Proteomes" id="UP000295278">
    <property type="component" value="Unassembled WGS sequence"/>
</dbReference>
<dbReference type="InterPro" id="IPR013216">
    <property type="entry name" value="Methyltransf_11"/>
</dbReference>
<proteinExistence type="predicted"/>
<dbReference type="SUPFAM" id="SSF53335">
    <property type="entry name" value="S-adenosyl-L-methionine-dependent methyltransferases"/>
    <property type="match status" value="1"/>
</dbReference>
<evidence type="ECO:0000259" key="1">
    <source>
        <dbReference type="Pfam" id="PF08241"/>
    </source>
</evidence>
<dbReference type="RefSeq" id="WP_131909736.1">
    <property type="nucleotide sequence ID" value="NZ_SMFM01000004.1"/>
</dbReference>
<organism evidence="2 3">
    <name type="scientific">Flavobacterium caseinilyticum</name>
    <dbReference type="NCBI Taxonomy" id="2541732"/>
    <lineage>
        <taxon>Bacteria</taxon>
        <taxon>Pseudomonadati</taxon>
        <taxon>Bacteroidota</taxon>
        <taxon>Flavobacteriia</taxon>
        <taxon>Flavobacteriales</taxon>
        <taxon>Flavobacteriaceae</taxon>
        <taxon>Flavobacterium</taxon>
    </lineage>
</organism>
<dbReference type="GO" id="GO:0008757">
    <property type="term" value="F:S-adenosylmethionine-dependent methyltransferase activity"/>
    <property type="evidence" value="ECO:0007669"/>
    <property type="project" value="InterPro"/>
</dbReference>
<evidence type="ECO:0000313" key="3">
    <source>
        <dbReference type="Proteomes" id="UP000295278"/>
    </source>
</evidence>
<reference evidence="2 3" key="1">
    <citation type="submission" date="2019-03" db="EMBL/GenBank/DDBJ databases">
        <title>Flavobacterium AT-3-2 sp. nov., isolated from arctic soil.</title>
        <authorList>
            <person name="Chaudhary D.K."/>
        </authorList>
    </citation>
    <scope>NUCLEOTIDE SEQUENCE [LARGE SCALE GENOMIC DNA]</scope>
    <source>
        <strain evidence="2 3">AT-3-2</strain>
    </source>
</reference>
<dbReference type="Gene3D" id="3.40.50.150">
    <property type="entry name" value="Vaccinia Virus protein VP39"/>
    <property type="match status" value="1"/>
</dbReference>
<dbReference type="EMBL" id="SMFM01000004">
    <property type="protein sequence ID" value="TDD75986.1"/>
    <property type="molecule type" value="Genomic_DNA"/>
</dbReference>
<sequence>MKKVDYTKLKATPEKENFSGKYEDTNFISKFLVKNYFKSVEKLLNKITTINSAHEIGCGEGRSTMKLNKLITNLTASEYVENLLPLAQKNNPNLTIFQESIYELNYENNRIDLVFLLEVLEHLDYPELALAELKRVSKKYLILGVPREPLWRFLNMCRFKYLKDFGNTPGHLNHWSKKSIIKLIEKEYGRVVAIESPLPWTIILAEKHGSQ</sequence>
<feature type="domain" description="Methyltransferase type 11" evidence="1">
    <location>
        <begin position="55"/>
        <end position="139"/>
    </location>
</feature>
<dbReference type="CDD" id="cd02440">
    <property type="entry name" value="AdoMet_MTases"/>
    <property type="match status" value="1"/>
</dbReference>
<dbReference type="InterPro" id="IPR029063">
    <property type="entry name" value="SAM-dependent_MTases_sf"/>
</dbReference>
<gene>
    <name evidence="2" type="ORF">E0F89_10515</name>
</gene>
<dbReference type="Pfam" id="PF08241">
    <property type="entry name" value="Methyltransf_11"/>
    <property type="match status" value="1"/>
</dbReference>
<keyword evidence="3" id="KW-1185">Reference proteome</keyword>
<protein>
    <submittedName>
        <fullName evidence="2">Class I SAM-dependent methyltransferase</fullName>
    </submittedName>
</protein>
<accession>A0A4R5AW90</accession>